<accession>A0A517ZJ97</accession>
<organism evidence="3 4">
    <name type="scientific">Symmachiella dynata</name>
    <dbReference type="NCBI Taxonomy" id="2527995"/>
    <lineage>
        <taxon>Bacteria</taxon>
        <taxon>Pseudomonadati</taxon>
        <taxon>Planctomycetota</taxon>
        <taxon>Planctomycetia</taxon>
        <taxon>Planctomycetales</taxon>
        <taxon>Planctomycetaceae</taxon>
        <taxon>Symmachiella</taxon>
    </lineage>
</organism>
<dbReference type="SUPFAM" id="SSF47781">
    <property type="entry name" value="RuvA domain 2-like"/>
    <property type="match status" value="1"/>
</dbReference>
<dbReference type="EMBL" id="CP036276">
    <property type="protein sequence ID" value="QDU42558.1"/>
    <property type="molecule type" value="Genomic_DNA"/>
</dbReference>
<dbReference type="PANTHER" id="PTHR21180:SF32">
    <property type="entry name" value="ENDONUCLEASE_EXONUCLEASE_PHOSPHATASE FAMILY DOMAIN-CONTAINING PROTEIN 1"/>
    <property type="match status" value="1"/>
</dbReference>
<dbReference type="AlphaFoldDB" id="A0A517ZJ97"/>
<keyword evidence="2" id="KW-0472">Membrane</keyword>
<keyword evidence="2" id="KW-0812">Transmembrane</keyword>
<dbReference type="Gene3D" id="1.10.150.320">
    <property type="entry name" value="Photosystem II 12 kDa extrinsic protein"/>
    <property type="match status" value="1"/>
</dbReference>
<dbReference type="InterPro" id="IPR051675">
    <property type="entry name" value="Endo/Exo/Phosphatase_dom_1"/>
</dbReference>
<dbReference type="RefSeq" id="WP_145374593.1">
    <property type="nucleotide sequence ID" value="NZ_CP036276.1"/>
</dbReference>
<feature type="region of interest" description="Disordered" evidence="1">
    <location>
        <begin position="1"/>
        <end position="21"/>
    </location>
</feature>
<sequence length="144" mass="16057">MPDPSADPQMDNTDNSTVDSAGSRSILGLHRSDQVFVAVMLAALVILSFVYWTKLSGWGQKPVEIKRLPAREYDFRLDINSATWVQWAQLEGIGEVLARRIVADRNQQGPFATVDDIQRVNGIGAKKLDAIREWLYVTPAADDE</sequence>
<dbReference type="PANTHER" id="PTHR21180">
    <property type="entry name" value="ENDONUCLEASE/EXONUCLEASE/PHOSPHATASE FAMILY DOMAIN-CONTAINING PROTEIN 1"/>
    <property type="match status" value="1"/>
</dbReference>
<feature type="transmembrane region" description="Helical" evidence="2">
    <location>
        <begin position="35"/>
        <end position="52"/>
    </location>
</feature>
<proteinExistence type="predicted"/>
<protein>
    <submittedName>
        <fullName evidence="3">ComE operon protein 1</fullName>
    </submittedName>
</protein>
<keyword evidence="4" id="KW-1185">Reference proteome</keyword>
<evidence type="ECO:0000313" key="4">
    <source>
        <dbReference type="Proteomes" id="UP000319383"/>
    </source>
</evidence>
<evidence type="ECO:0000313" key="3">
    <source>
        <dbReference type="EMBL" id="QDU42558.1"/>
    </source>
</evidence>
<dbReference type="KEGG" id="sdyn:Mal52_10210"/>
<gene>
    <name evidence="3" type="primary">comEA</name>
    <name evidence="3" type="ORF">Mal52_10210</name>
</gene>
<feature type="compositionally biased region" description="Polar residues" evidence="1">
    <location>
        <begin position="10"/>
        <end position="21"/>
    </location>
</feature>
<keyword evidence="2" id="KW-1133">Transmembrane helix</keyword>
<evidence type="ECO:0000256" key="2">
    <source>
        <dbReference type="SAM" id="Phobius"/>
    </source>
</evidence>
<name>A0A517ZJ97_9PLAN</name>
<evidence type="ECO:0000256" key="1">
    <source>
        <dbReference type="SAM" id="MobiDB-lite"/>
    </source>
</evidence>
<dbReference type="Pfam" id="PF12836">
    <property type="entry name" value="HHH_3"/>
    <property type="match status" value="1"/>
</dbReference>
<dbReference type="InterPro" id="IPR010994">
    <property type="entry name" value="RuvA_2-like"/>
</dbReference>
<reference evidence="3 4" key="1">
    <citation type="submission" date="2019-02" db="EMBL/GenBank/DDBJ databases">
        <title>Deep-cultivation of Planctomycetes and their phenomic and genomic characterization uncovers novel biology.</title>
        <authorList>
            <person name="Wiegand S."/>
            <person name="Jogler M."/>
            <person name="Boedeker C."/>
            <person name="Pinto D."/>
            <person name="Vollmers J."/>
            <person name="Rivas-Marin E."/>
            <person name="Kohn T."/>
            <person name="Peeters S.H."/>
            <person name="Heuer A."/>
            <person name="Rast P."/>
            <person name="Oberbeckmann S."/>
            <person name="Bunk B."/>
            <person name="Jeske O."/>
            <person name="Meyerdierks A."/>
            <person name="Storesund J.E."/>
            <person name="Kallscheuer N."/>
            <person name="Luecker S."/>
            <person name="Lage O.M."/>
            <person name="Pohl T."/>
            <person name="Merkel B.J."/>
            <person name="Hornburger P."/>
            <person name="Mueller R.-W."/>
            <person name="Bruemmer F."/>
            <person name="Labrenz M."/>
            <person name="Spormann A.M."/>
            <person name="Op den Camp H."/>
            <person name="Overmann J."/>
            <person name="Amann R."/>
            <person name="Jetten M.S.M."/>
            <person name="Mascher T."/>
            <person name="Medema M.H."/>
            <person name="Devos D.P."/>
            <person name="Kaster A.-K."/>
            <person name="Ovreas L."/>
            <person name="Rohde M."/>
            <person name="Galperin M.Y."/>
            <person name="Jogler C."/>
        </authorList>
    </citation>
    <scope>NUCLEOTIDE SEQUENCE [LARGE SCALE GENOMIC DNA]</scope>
    <source>
        <strain evidence="3 4">Mal52</strain>
    </source>
</reference>
<dbReference type="Proteomes" id="UP000319383">
    <property type="component" value="Chromosome"/>
</dbReference>